<evidence type="ECO:0000313" key="1">
    <source>
        <dbReference type="EMBL" id="SVE28567.1"/>
    </source>
</evidence>
<proteinExistence type="predicted"/>
<accession>A0A383C834</accession>
<dbReference type="Pfam" id="PF07396">
    <property type="entry name" value="Porin_O_P"/>
    <property type="match status" value="1"/>
</dbReference>
<dbReference type="AlphaFoldDB" id="A0A383C834"/>
<name>A0A383C834_9ZZZZ</name>
<sequence>MKIKLFTLTFIILSLTFVKAQSSDKEIKFGGRIMYDMAIWETTVGNEVIEMAGTEFRRVRLYNSGKLYGNLKYKLQLDFAGGKISYRDVWIELGGLPLHGSLRVGHFKEPLRLEALTSSKHITFMERALPIAFSPERNTGAMYQSSIDDRIEIQAGIFREADSFGNDKEATNNVNMTG</sequence>
<evidence type="ECO:0008006" key="2">
    <source>
        <dbReference type="Google" id="ProtNLM"/>
    </source>
</evidence>
<dbReference type="EMBL" id="UINC01206781">
    <property type="protein sequence ID" value="SVE28567.1"/>
    <property type="molecule type" value="Genomic_DNA"/>
</dbReference>
<gene>
    <name evidence="1" type="ORF">METZ01_LOCUS481421</name>
</gene>
<dbReference type="Gene3D" id="2.40.160.10">
    <property type="entry name" value="Porin"/>
    <property type="match status" value="1"/>
</dbReference>
<feature type="non-terminal residue" evidence="1">
    <location>
        <position position="178"/>
    </location>
</feature>
<dbReference type="InterPro" id="IPR010870">
    <property type="entry name" value="Porin_O/P"/>
</dbReference>
<dbReference type="InterPro" id="IPR023614">
    <property type="entry name" value="Porin_dom_sf"/>
</dbReference>
<protein>
    <recommendedName>
        <fullName evidence="2">Porin domain-containing protein</fullName>
    </recommendedName>
</protein>
<reference evidence="1" key="1">
    <citation type="submission" date="2018-05" db="EMBL/GenBank/DDBJ databases">
        <authorList>
            <person name="Lanie J.A."/>
            <person name="Ng W.-L."/>
            <person name="Kazmierczak K.M."/>
            <person name="Andrzejewski T.M."/>
            <person name="Davidsen T.M."/>
            <person name="Wayne K.J."/>
            <person name="Tettelin H."/>
            <person name="Glass J.I."/>
            <person name="Rusch D."/>
            <person name="Podicherti R."/>
            <person name="Tsui H.-C.T."/>
            <person name="Winkler M.E."/>
        </authorList>
    </citation>
    <scope>NUCLEOTIDE SEQUENCE</scope>
</reference>
<organism evidence="1">
    <name type="scientific">marine metagenome</name>
    <dbReference type="NCBI Taxonomy" id="408172"/>
    <lineage>
        <taxon>unclassified sequences</taxon>
        <taxon>metagenomes</taxon>
        <taxon>ecological metagenomes</taxon>
    </lineage>
</organism>